<feature type="region of interest" description="Disordered" evidence="2">
    <location>
        <begin position="120"/>
        <end position="166"/>
    </location>
</feature>
<keyword evidence="4" id="KW-1185">Reference proteome</keyword>
<feature type="region of interest" description="Disordered" evidence="2">
    <location>
        <begin position="275"/>
        <end position="297"/>
    </location>
</feature>
<dbReference type="PROSITE" id="PS50005">
    <property type="entry name" value="TPR"/>
    <property type="match status" value="1"/>
</dbReference>
<evidence type="ECO:0000256" key="2">
    <source>
        <dbReference type="SAM" id="MobiDB-lite"/>
    </source>
</evidence>
<dbReference type="Proteomes" id="UP000182719">
    <property type="component" value="Unassembled WGS sequence"/>
</dbReference>
<dbReference type="AlphaFoldDB" id="A0A1H7HW11"/>
<name>A0A1H7HW11_STIAU</name>
<dbReference type="Gene3D" id="1.25.40.10">
    <property type="entry name" value="Tetratricopeptide repeat domain"/>
    <property type="match status" value="1"/>
</dbReference>
<evidence type="ECO:0000313" key="3">
    <source>
        <dbReference type="EMBL" id="SEK54469.1"/>
    </source>
</evidence>
<dbReference type="SUPFAM" id="SSF48452">
    <property type="entry name" value="TPR-like"/>
    <property type="match status" value="1"/>
</dbReference>
<evidence type="ECO:0000256" key="1">
    <source>
        <dbReference type="PROSITE-ProRule" id="PRU00339"/>
    </source>
</evidence>
<dbReference type="InterPro" id="IPR011990">
    <property type="entry name" value="TPR-like_helical_dom_sf"/>
</dbReference>
<protein>
    <submittedName>
        <fullName evidence="3">Uncharacterized protein</fullName>
    </submittedName>
</protein>
<evidence type="ECO:0000313" key="4">
    <source>
        <dbReference type="Proteomes" id="UP000182719"/>
    </source>
</evidence>
<organism evidence="3 4">
    <name type="scientific">Stigmatella aurantiaca</name>
    <dbReference type="NCBI Taxonomy" id="41"/>
    <lineage>
        <taxon>Bacteria</taxon>
        <taxon>Pseudomonadati</taxon>
        <taxon>Myxococcota</taxon>
        <taxon>Myxococcia</taxon>
        <taxon>Myxococcales</taxon>
        <taxon>Cystobacterineae</taxon>
        <taxon>Archangiaceae</taxon>
        <taxon>Stigmatella</taxon>
    </lineage>
</organism>
<feature type="compositionally biased region" description="Basic and acidic residues" evidence="2">
    <location>
        <begin position="120"/>
        <end position="130"/>
    </location>
</feature>
<keyword evidence="1" id="KW-0802">TPR repeat</keyword>
<accession>A0A1H7HW11</accession>
<proteinExistence type="predicted"/>
<sequence length="364" mass="39568">MCRWEARWMLCGVVSGLLLLVLPLEGKAQGQNAAQAHIDAARRFYEELEYERAMEELHRAQRRARTQDEFSSILLHEGVILAELGRAEEAAAAFQASLNLRPGATLPLVVSPKIQKQFEAARQEAQRDLARVTPAPPPAPAEDKLEPSPAWVASPPSAPVQAPPALASTVPAPASAAPVPISTPPASAVAAVPQQPKGIERNALARRLADFEARLREPREPAIPAAAGAQLRDLRTELGAARSVQTRSSVAVKLDRWESRYFPPADPSAPVVVAPPQRAAPLPSSSAPVRPPPSYGQSLDREALARRIKDCEAWLRQNNDAATSPGLLQLKDIRYQLSQALTPQMRISVAVNLDRWERRFLPAP</sequence>
<dbReference type="InterPro" id="IPR019734">
    <property type="entry name" value="TPR_rpt"/>
</dbReference>
<gene>
    <name evidence="3" type="ORF">SAMN05444354_101839</name>
</gene>
<dbReference type="EMBL" id="FOAP01000001">
    <property type="protein sequence ID" value="SEK54469.1"/>
    <property type="molecule type" value="Genomic_DNA"/>
</dbReference>
<feature type="compositionally biased region" description="Low complexity" evidence="2">
    <location>
        <begin position="275"/>
        <end position="288"/>
    </location>
</feature>
<reference evidence="4" key="1">
    <citation type="submission" date="2016-10" db="EMBL/GenBank/DDBJ databases">
        <authorList>
            <person name="Varghese N."/>
            <person name="Submissions S."/>
        </authorList>
    </citation>
    <scope>NUCLEOTIDE SEQUENCE [LARGE SCALE GENOMIC DNA]</scope>
    <source>
        <strain evidence="4">DSM 17044</strain>
    </source>
</reference>
<feature type="repeat" description="TPR" evidence="1">
    <location>
        <begin position="71"/>
        <end position="104"/>
    </location>
</feature>